<gene>
    <name evidence="6" type="ORF">PILCRDRAFT_84480</name>
</gene>
<dbReference type="OrthoDB" id="28413at2759"/>
<name>A0A0C3CLF5_PILCF</name>
<evidence type="ECO:0000256" key="1">
    <source>
        <dbReference type="ARBA" id="ARBA00022703"/>
    </source>
</evidence>
<reference evidence="7" key="2">
    <citation type="submission" date="2015-01" db="EMBL/GenBank/DDBJ databases">
        <title>Evolutionary Origins and Diversification of the Mycorrhizal Mutualists.</title>
        <authorList>
            <consortium name="DOE Joint Genome Institute"/>
            <consortium name="Mycorrhizal Genomics Consortium"/>
            <person name="Kohler A."/>
            <person name="Kuo A."/>
            <person name="Nagy L.G."/>
            <person name="Floudas D."/>
            <person name="Copeland A."/>
            <person name="Barry K.W."/>
            <person name="Cichocki N."/>
            <person name="Veneault-Fourrey C."/>
            <person name="LaButti K."/>
            <person name="Lindquist E.A."/>
            <person name="Lipzen A."/>
            <person name="Lundell T."/>
            <person name="Morin E."/>
            <person name="Murat C."/>
            <person name="Riley R."/>
            <person name="Ohm R."/>
            <person name="Sun H."/>
            <person name="Tunlid A."/>
            <person name="Henrissat B."/>
            <person name="Grigoriev I.V."/>
            <person name="Hibbett D.S."/>
            <person name="Martin F."/>
        </authorList>
    </citation>
    <scope>NUCLEOTIDE SEQUENCE [LARGE SCALE GENOMIC DNA]</scope>
    <source>
        <strain evidence="7">F 1598</strain>
    </source>
</reference>
<keyword evidence="7" id="KW-1185">Reference proteome</keyword>
<dbReference type="InterPro" id="IPR024574">
    <property type="entry name" value="ELMO_ARM"/>
</dbReference>
<dbReference type="PROSITE" id="PS51335">
    <property type="entry name" value="ELMO"/>
    <property type="match status" value="1"/>
</dbReference>
<keyword evidence="1" id="KW-0053">Apoptosis</keyword>
<dbReference type="Pfam" id="PF16457">
    <property type="entry name" value="PH_12"/>
    <property type="match status" value="1"/>
</dbReference>
<dbReference type="InterPro" id="IPR050868">
    <property type="entry name" value="ELMO_domain-containing"/>
</dbReference>
<dbReference type="InParanoid" id="A0A0C3CLF5"/>
<dbReference type="STRING" id="765440.A0A0C3CLF5"/>
<keyword evidence="2" id="KW-0581">Phagocytosis</keyword>
<dbReference type="Proteomes" id="UP000054166">
    <property type="component" value="Unassembled WGS sequence"/>
</dbReference>
<dbReference type="Gene3D" id="1.25.10.10">
    <property type="entry name" value="Leucine-rich Repeat Variant"/>
    <property type="match status" value="1"/>
</dbReference>
<proteinExistence type="predicted"/>
<dbReference type="GO" id="GO:0048870">
    <property type="term" value="P:cell motility"/>
    <property type="evidence" value="ECO:0007669"/>
    <property type="project" value="TreeGrafter"/>
</dbReference>
<dbReference type="AlphaFoldDB" id="A0A0C3CLF5"/>
<dbReference type="GO" id="GO:0007015">
    <property type="term" value="P:actin filament organization"/>
    <property type="evidence" value="ECO:0007669"/>
    <property type="project" value="TreeGrafter"/>
</dbReference>
<dbReference type="GO" id="GO:0017124">
    <property type="term" value="F:SH3 domain binding"/>
    <property type="evidence" value="ECO:0007669"/>
    <property type="project" value="UniProtKB-KW"/>
</dbReference>
<evidence type="ECO:0000256" key="3">
    <source>
        <dbReference type="ARBA" id="ARBA00023036"/>
    </source>
</evidence>
<evidence type="ECO:0000259" key="5">
    <source>
        <dbReference type="PROSITE" id="PS51335"/>
    </source>
</evidence>
<dbReference type="GO" id="GO:0006915">
    <property type="term" value="P:apoptotic process"/>
    <property type="evidence" value="ECO:0007669"/>
    <property type="project" value="UniProtKB-KW"/>
</dbReference>
<reference evidence="6 7" key="1">
    <citation type="submission" date="2014-04" db="EMBL/GenBank/DDBJ databases">
        <authorList>
            <consortium name="DOE Joint Genome Institute"/>
            <person name="Kuo A."/>
            <person name="Tarkka M."/>
            <person name="Buscot F."/>
            <person name="Kohler A."/>
            <person name="Nagy L.G."/>
            <person name="Floudas D."/>
            <person name="Copeland A."/>
            <person name="Barry K.W."/>
            <person name="Cichocki N."/>
            <person name="Veneault-Fourrey C."/>
            <person name="LaButti K."/>
            <person name="Lindquist E.A."/>
            <person name="Lipzen A."/>
            <person name="Lundell T."/>
            <person name="Morin E."/>
            <person name="Murat C."/>
            <person name="Sun H."/>
            <person name="Tunlid A."/>
            <person name="Henrissat B."/>
            <person name="Grigoriev I.V."/>
            <person name="Hibbett D.S."/>
            <person name="Martin F."/>
            <person name="Nordberg H.P."/>
            <person name="Cantor M.N."/>
            <person name="Hua S.X."/>
        </authorList>
    </citation>
    <scope>NUCLEOTIDE SEQUENCE [LARGE SCALE GENOMIC DNA]</scope>
    <source>
        <strain evidence="6 7">F 1598</strain>
    </source>
</reference>
<keyword evidence="3" id="KW-0729">SH3-binding</keyword>
<dbReference type="SUPFAM" id="SSF48371">
    <property type="entry name" value="ARM repeat"/>
    <property type="match status" value="1"/>
</dbReference>
<comment type="function">
    <text evidence="4">Involved in cytoskeletal rearrangements required for phagocytosis of apoptotic cells and cell motility. Acts in association with DOCK1 and CRK. Was initially proposed to be required in complex with DOCK1 to activate Rac Rho small GTPases. May enhance the guanine nucleotide exchange factor (GEF) activity of DOCK1.</text>
</comment>
<dbReference type="Pfam" id="PF04727">
    <property type="entry name" value="ELMO_CED12"/>
    <property type="match status" value="1"/>
</dbReference>
<dbReference type="InterPro" id="IPR011989">
    <property type="entry name" value="ARM-like"/>
</dbReference>
<accession>A0A0C3CLF5</accession>
<dbReference type="Pfam" id="PF11841">
    <property type="entry name" value="ELMO_ARM"/>
    <property type="match status" value="1"/>
</dbReference>
<dbReference type="InterPro" id="IPR016024">
    <property type="entry name" value="ARM-type_fold"/>
</dbReference>
<evidence type="ECO:0000313" key="7">
    <source>
        <dbReference type="Proteomes" id="UP000054166"/>
    </source>
</evidence>
<dbReference type="PANTHER" id="PTHR12771">
    <property type="entry name" value="ENGULFMENT AND CELL MOTILITY"/>
    <property type="match status" value="1"/>
</dbReference>
<dbReference type="PANTHER" id="PTHR12771:SF56">
    <property type="entry name" value="CED-12"/>
    <property type="match status" value="1"/>
</dbReference>
<dbReference type="HOGENOM" id="CLU_009191_1_0_1"/>
<dbReference type="InterPro" id="IPR001849">
    <property type="entry name" value="PH_domain"/>
</dbReference>
<evidence type="ECO:0000256" key="2">
    <source>
        <dbReference type="ARBA" id="ARBA00022907"/>
    </source>
</evidence>
<evidence type="ECO:0000256" key="4">
    <source>
        <dbReference type="ARBA" id="ARBA00024863"/>
    </source>
</evidence>
<organism evidence="6 7">
    <name type="scientific">Piloderma croceum (strain F 1598)</name>
    <dbReference type="NCBI Taxonomy" id="765440"/>
    <lineage>
        <taxon>Eukaryota</taxon>
        <taxon>Fungi</taxon>
        <taxon>Dikarya</taxon>
        <taxon>Basidiomycota</taxon>
        <taxon>Agaricomycotina</taxon>
        <taxon>Agaricomycetes</taxon>
        <taxon>Agaricomycetidae</taxon>
        <taxon>Atheliales</taxon>
        <taxon>Atheliaceae</taxon>
        <taxon>Piloderma</taxon>
    </lineage>
</organism>
<feature type="domain" description="ELMO" evidence="5">
    <location>
        <begin position="339"/>
        <end position="514"/>
    </location>
</feature>
<dbReference type="EMBL" id="KN832973">
    <property type="protein sequence ID" value="KIM90497.1"/>
    <property type="molecule type" value="Genomic_DNA"/>
</dbReference>
<sequence length="736" mass="83226">MSASLHSHSPLPSANGYGSKSVALVPTNNVTTKDGVTVRARIDPTLTVEDVVKQLCLNLKIKDPPVMFALRDEMDDLVTNDNLRKKIKTKLNLKYAHQLDLLEAAEIVEKLSIRDDKTLKLALFSLQKFIREEQFANEFLNRDGLRELVDVIYASHGNTLAYALTAMQNLMDLDYGWSSLDDAFIFKIVQILSSSSSLINVCRPATAILKKLVEADPVSAPGPIVASSSRRPPVVPPGSVYRYGFYVVFEQMRKEKGLLETVVSSMMLINSLLSHVNNTRWDEFIAELDRLNVRKAVIRLMSSHIFEDLTSCILDFQANIIRVTYRKKTTLVEPDVETSHATMLKQIWTTSKLTETLDENGENLKWRKLGFDTENLTREFGDVGVLGLDCLRNFVQNDPDSFAQVVLEQISRPEERRCPIAKASNEIVELLSEHWAIFAPGFHTLALNFSLRMWNESGAAKDDFPRVIALARSQVKVALRRENVRPWHEVEQDFLECEYRAVRDRQMKELEQEDDLLSKIPVRNLRAKLYKESYEFVRQQRIQCLLQGAWFVNAIPISSPVLRDTVRRPTRPWRFLRLDNGLKYLHYVDSAVKFPVRNGLEDLPERIDISLVNEIATGTCAPPPNVLRDHSDLPPTSPLVPSELSFSLLSAHDGSLADQIAPDQSRWADWTDGLNMLRRDSGHVTSQETAGFVQALTEIGLKIKLLDLSGEKVEIPSGLVAGAPPTNTEFFFSELM</sequence>
<dbReference type="GO" id="GO:0005886">
    <property type="term" value="C:plasma membrane"/>
    <property type="evidence" value="ECO:0007669"/>
    <property type="project" value="TreeGrafter"/>
</dbReference>
<dbReference type="InterPro" id="IPR006816">
    <property type="entry name" value="ELMO_dom"/>
</dbReference>
<protein>
    <recommendedName>
        <fullName evidence="5">ELMO domain-containing protein</fullName>
    </recommendedName>
</protein>
<dbReference type="Gene3D" id="2.30.29.30">
    <property type="entry name" value="Pleckstrin-homology domain (PH domain)/Phosphotyrosine-binding domain (PTB)"/>
    <property type="match status" value="1"/>
</dbReference>
<evidence type="ECO:0000313" key="6">
    <source>
        <dbReference type="EMBL" id="KIM90497.1"/>
    </source>
</evidence>
<dbReference type="InterPro" id="IPR011993">
    <property type="entry name" value="PH-like_dom_sf"/>
</dbReference>